<keyword evidence="2" id="KW-1133">Transmembrane helix</keyword>
<dbReference type="InterPro" id="IPR021443">
    <property type="entry name" value="DUF3093"/>
</dbReference>
<dbReference type="AlphaFoldDB" id="A0A6J7G1N1"/>
<accession>A0A6J7G1N1</accession>
<sequence length="190" mass="20620">MRPYSAGADGTCHPDSVSAPSEGVDGTEVAFLERLNPPWWVWFVGALLGAPLAVAYGAAFGLASGWLVFGAYLVILCTTLITTSPVICVDDLVLRAGRARLPLQFVGTVSALDTDHMTNARGINGNRAAFLLTRNWCSHTGVLIEVTDETDPHPYWLVTSRNPEALVAALHRSVAIPRRVEYRPDHEEQP</sequence>
<name>A0A6J7G1N1_9ZZZZ</name>
<keyword evidence="2" id="KW-0472">Membrane</keyword>
<keyword evidence="2" id="KW-0812">Transmembrane</keyword>
<feature type="transmembrane region" description="Helical" evidence="2">
    <location>
        <begin position="66"/>
        <end position="87"/>
    </location>
</feature>
<feature type="region of interest" description="Disordered" evidence="1">
    <location>
        <begin position="1"/>
        <end position="22"/>
    </location>
</feature>
<evidence type="ECO:0000256" key="2">
    <source>
        <dbReference type="SAM" id="Phobius"/>
    </source>
</evidence>
<dbReference type="Pfam" id="PF11292">
    <property type="entry name" value="DUF3093"/>
    <property type="match status" value="1"/>
</dbReference>
<proteinExistence type="predicted"/>
<reference evidence="3" key="1">
    <citation type="submission" date="2020-05" db="EMBL/GenBank/DDBJ databases">
        <authorList>
            <person name="Chiriac C."/>
            <person name="Salcher M."/>
            <person name="Ghai R."/>
            <person name="Kavagutti S V."/>
        </authorList>
    </citation>
    <scope>NUCLEOTIDE SEQUENCE</scope>
</reference>
<feature type="transmembrane region" description="Helical" evidence="2">
    <location>
        <begin position="39"/>
        <end position="59"/>
    </location>
</feature>
<organism evidence="3">
    <name type="scientific">freshwater metagenome</name>
    <dbReference type="NCBI Taxonomy" id="449393"/>
    <lineage>
        <taxon>unclassified sequences</taxon>
        <taxon>metagenomes</taxon>
        <taxon>ecological metagenomes</taxon>
    </lineage>
</organism>
<evidence type="ECO:0000313" key="3">
    <source>
        <dbReference type="EMBL" id="CAB4900268.1"/>
    </source>
</evidence>
<gene>
    <name evidence="3" type="ORF">UFOPK3610_00082</name>
</gene>
<dbReference type="EMBL" id="CAFBMR010000001">
    <property type="protein sequence ID" value="CAB4900268.1"/>
    <property type="molecule type" value="Genomic_DNA"/>
</dbReference>
<protein>
    <submittedName>
        <fullName evidence="3">Unannotated protein</fullName>
    </submittedName>
</protein>
<evidence type="ECO:0000256" key="1">
    <source>
        <dbReference type="SAM" id="MobiDB-lite"/>
    </source>
</evidence>